<dbReference type="GO" id="GO:0007062">
    <property type="term" value="P:sister chromatid cohesion"/>
    <property type="evidence" value="ECO:0007669"/>
    <property type="project" value="TreeGrafter"/>
</dbReference>
<gene>
    <name evidence="1" type="ORF">RJT34_21826</name>
</gene>
<evidence type="ECO:0000313" key="2">
    <source>
        <dbReference type="Proteomes" id="UP001359559"/>
    </source>
</evidence>
<dbReference type="GO" id="GO:0008278">
    <property type="term" value="C:cohesin complex"/>
    <property type="evidence" value="ECO:0007669"/>
    <property type="project" value="TreeGrafter"/>
</dbReference>
<name>A0AAN9IUM7_CLITE</name>
<dbReference type="EMBL" id="JAYKXN010000005">
    <property type="protein sequence ID" value="KAK7286665.1"/>
    <property type="molecule type" value="Genomic_DNA"/>
</dbReference>
<dbReference type="Proteomes" id="UP001359559">
    <property type="component" value="Unassembled WGS sequence"/>
</dbReference>
<sequence length="155" mass="17810">MMKSYPLLLRKFISDKVKLTSLVEIVDKFQQDKTGKARISADASVYQKIWKLCQQQLNIPDVAEDEVNKEYADETNRDAVMKAAAKLIACDVVPKEYLASGISYHFMMHGANVAVRNYIWLTYELPRICQFVRRVHVVKSLSFKHASCSDKYLNS</sequence>
<dbReference type="InterPro" id="IPR039662">
    <property type="entry name" value="Cohesin_Scc3/SA"/>
</dbReference>
<keyword evidence="2" id="KW-1185">Reference proteome</keyword>
<dbReference type="GO" id="GO:0003682">
    <property type="term" value="F:chromatin binding"/>
    <property type="evidence" value="ECO:0007669"/>
    <property type="project" value="TreeGrafter"/>
</dbReference>
<dbReference type="PANTHER" id="PTHR11199">
    <property type="entry name" value="STROMAL ANTIGEN"/>
    <property type="match status" value="1"/>
</dbReference>
<comment type="caution">
    <text evidence="1">The sequence shown here is derived from an EMBL/GenBank/DDBJ whole genome shotgun (WGS) entry which is preliminary data.</text>
</comment>
<protein>
    <submittedName>
        <fullName evidence="1">Uncharacterized protein</fullName>
    </submittedName>
</protein>
<dbReference type="GO" id="GO:0000785">
    <property type="term" value="C:chromatin"/>
    <property type="evidence" value="ECO:0007669"/>
    <property type="project" value="TreeGrafter"/>
</dbReference>
<evidence type="ECO:0000313" key="1">
    <source>
        <dbReference type="EMBL" id="KAK7286665.1"/>
    </source>
</evidence>
<proteinExistence type="predicted"/>
<accession>A0AAN9IUM7</accession>
<dbReference type="AlphaFoldDB" id="A0AAN9IUM7"/>
<reference evidence="1 2" key="1">
    <citation type="submission" date="2024-01" db="EMBL/GenBank/DDBJ databases">
        <title>The genomes of 5 underutilized Papilionoideae crops provide insights into root nodulation and disease resistance.</title>
        <authorList>
            <person name="Yuan L."/>
        </authorList>
    </citation>
    <scope>NUCLEOTIDE SEQUENCE [LARGE SCALE GENOMIC DNA]</scope>
    <source>
        <strain evidence="1">LY-2023</strain>
        <tissue evidence="1">Leaf</tissue>
    </source>
</reference>
<organism evidence="1 2">
    <name type="scientific">Clitoria ternatea</name>
    <name type="common">Butterfly pea</name>
    <dbReference type="NCBI Taxonomy" id="43366"/>
    <lineage>
        <taxon>Eukaryota</taxon>
        <taxon>Viridiplantae</taxon>
        <taxon>Streptophyta</taxon>
        <taxon>Embryophyta</taxon>
        <taxon>Tracheophyta</taxon>
        <taxon>Spermatophyta</taxon>
        <taxon>Magnoliopsida</taxon>
        <taxon>eudicotyledons</taxon>
        <taxon>Gunneridae</taxon>
        <taxon>Pentapetalae</taxon>
        <taxon>rosids</taxon>
        <taxon>fabids</taxon>
        <taxon>Fabales</taxon>
        <taxon>Fabaceae</taxon>
        <taxon>Papilionoideae</taxon>
        <taxon>50 kb inversion clade</taxon>
        <taxon>NPAAA clade</taxon>
        <taxon>indigoferoid/millettioid clade</taxon>
        <taxon>Phaseoleae</taxon>
        <taxon>Clitoria</taxon>
    </lineage>
</organism>
<dbReference type="PANTHER" id="PTHR11199:SF0">
    <property type="entry name" value="LD34181P-RELATED"/>
    <property type="match status" value="1"/>
</dbReference>
<dbReference type="GO" id="GO:0005634">
    <property type="term" value="C:nucleus"/>
    <property type="evidence" value="ECO:0007669"/>
    <property type="project" value="TreeGrafter"/>
</dbReference>